<dbReference type="RefSeq" id="WP_089690986.1">
    <property type="nucleotide sequence ID" value="NZ_FNWQ01000002.1"/>
</dbReference>
<organism evidence="1 2">
    <name type="scientific">Chryseobacterium culicis</name>
    <dbReference type="NCBI Taxonomy" id="680127"/>
    <lineage>
        <taxon>Bacteria</taxon>
        <taxon>Pseudomonadati</taxon>
        <taxon>Bacteroidota</taxon>
        <taxon>Flavobacteriia</taxon>
        <taxon>Flavobacteriales</taxon>
        <taxon>Weeksellaceae</taxon>
        <taxon>Chryseobacterium group</taxon>
        <taxon>Chryseobacterium</taxon>
    </lineage>
</organism>
<protein>
    <submittedName>
        <fullName evidence="1">Uncharacterized protein</fullName>
    </submittedName>
</protein>
<evidence type="ECO:0000313" key="1">
    <source>
        <dbReference type="EMBL" id="SEH31860.1"/>
    </source>
</evidence>
<sequence>MLKNLNQLIEKAGIIGEEQSRLLLFLTTISYLNKSPLHGIVQGRRGFITGAFNYYYEFSVEDKKYSNPSYDDSYKIGDTVLVEYSENFPFINKIKNGE</sequence>
<dbReference type="EMBL" id="FNWQ01000002">
    <property type="protein sequence ID" value="SEH31860.1"/>
    <property type="molecule type" value="Genomic_DNA"/>
</dbReference>
<dbReference type="AlphaFoldDB" id="A0A1H6HCP5"/>
<gene>
    <name evidence="1" type="ORF">SAMN05421593_1589</name>
</gene>
<name>A0A1H6HCP5_CHRCI</name>
<evidence type="ECO:0000313" key="2">
    <source>
        <dbReference type="Proteomes" id="UP000198561"/>
    </source>
</evidence>
<dbReference type="OrthoDB" id="885476at2"/>
<accession>A0A1H6HCP5</accession>
<dbReference type="Proteomes" id="UP000198561">
    <property type="component" value="Unassembled WGS sequence"/>
</dbReference>
<proteinExistence type="predicted"/>
<dbReference type="STRING" id="680127.SAMN05421593_1589"/>
<reference evidence="1 2" key="1">
    <citation type="submission" date="2016-10" db="EMBL/GenBank/DDBJ databases">
        <authorList>
            <person name="de Groot N.N."/>
        </authorList>
    </citation>
    <scope>NUCLEOTIDE SEQUENCE [LARGE SCALE GENOMIC DNA]</scope>
    <source>
        <strain evidence="1 2">DSM 23031</strain>
    </source>
</reference>